<evidence type="ECO:0000313" key="2">
    <source>
        <dbReference type="EMBL" id="NGO08924.1"/>
    </source>
</evidence>
<dbReference type="GO" id="GO:0016787">
    <property type="term" value="F:hydrolase activity"/>
    <property type="evidence" value="ECO:0007669"/>
    <property type="project" value="UniProtKB-KW"/>
</dbReference>
<dbReference type="InterPro" id="IPR050228">
    <property type="entry name" value="Carboxylesterase_BioH"/>
</dbReference>
<reference evidence="2 3" key="1">
    <citation type="submission" date="2020-02" db="EMBL/GenBank/DDBJ databases">
        <title>Whole-genome analyses of novel actinobacteria.</title>
        <authorList>
            <person name="Sahin N."/>
            <person name="Gencbay T."/>
        </authorList>
    </citation>
    <scope>NUCLEOTIDE SEQUENCE [LARGE SCALE GENOMIC DNA]</scope>
    <source>
        <strain evidence="2 3">HC44</strain>
    </source>
</reference>
<keyword evidence="3" id="KW-1185">Reference proteome</keyword>
<comment type="caution">
    <text evidence="2">The sequence shown here is derived from an EMBL/GenBank/DDBJ whole genome shotgun (WGS) entry which is preliminary data.</text>
</comment>
<accession>A0A6G4V508</accession>
<protein>
    <submittedName>
        <fullName evidence="2">Alpha/beta hydrolase</fullName>
    </submittedName>
</protein>
<dbReference type="Proteomes" id="UP000472335">
    <property type="component" value="Unassembled WGS sequence"/>
</dbReference>
<dbReference type="PRINTS" id="PR00412">
    <property type="entry name" value="EPOXHYDRLASE"/>
</dbReference>
<dbReference type="InterPro" id="IPR000073">
    <property type="entry name" value="AB_hydrolase_1"/>
</dbReference>
<organism evidence="2 3">
    <name type="scientific">Streptomyces scabichelini</name>
    <dbReference type="NCBI Taxonomy" id="2711217"/>
    <lineage>
        <taxon>Bacteria</taxon>
        <taxon>Bacillati</taxon>
        <taxon>Actinomycetota</taxon>
        <taxon>Actinomycetes</taxon>
        <taxon>Kitasatosporales</taxon>
        <taxon>Streptomycetaceae</taxon>
        <taxon>Streptomyces</taxon>
    </lineage>
</organism>
<evidence type="ECO:0000259" key="1">
    <source>
        <dbReference type="Pfam" id="PF12697"/>
    </source>
</evidence>
<dbReference type="SUPFAM" id="SSF53474">
    <property type="entry name" value="alpha/beta-Hydrolases"/>
    <property type="match status" value="1"/>
</dbReference>
<dbReference type="PANTHER" id="PTHR43194">
    <property type="entry name" value="HYDROLASE ALPHA/BETA FOLD FAMILY"/>
    <property type="match status" value="1"/>
</dbReference>
<dbReference type="InterPro" id="IPR000639">
    <property type="entry name" value="Epox_hydrolase-like"/>
</dbReference>
<sequence>MFLPYEGVDLAYEEHGSGEPLLLIHGSGAQAATWGRTVDDLAAAGNRVIAYDRRGYGASAHPPVRDHRRHVADAIAVLERVAKSPATVLGWSSGGNIALALTAARPDLVRGLIVVEPPLHGLRRPRADQLRMVARAKWAQLRGRPEEGAEYFFRWAGEESFDKAPKEERDRLLGHARNILAELDPHPYGVMFEHLPMRRIRGIRVPVTFLIGANSHPFFHTLHRRLVRAVPAVRSEVIPGAGHLVHVDAPDAFAAAVRRATAPMTSQ</sequence>
<dbReference type="Pfam" id="PF12697">
    <property type="entry name" value="Abhydrolase_6"/>
    <property type="match status" value="1"/>
</dbReference>
<gene>
    <name evidence="2" type="ORF">G5C60_15255</name>
</gene>
<proteinExistence type="predicted"/>
<name>A0A6G4V508_9ACTN</name>
<dbReference type="InterPro" id="IPR029058">
    <property type="entry name" value="AB_hydrolase_fold"/>
</dbReference>
<feature type="domain" description="AB hydrolase-1" evidence="1">
    <location>
        <begin position="21"/>
        <end position="256"/>
    </location>
</feature>
<dbReference type="RefSeq" id="WP_165259369.1">
    <property type="nucleotide sequence ID" value="NZ_JAAKZY010000040.1"/>
</dbReference>
<keyword evidence="2" id="KW-0378">Hydrolase</keyword>
<dbReference type="PANTHER" id="PTHR43194:SF5">
    <property type="entry name" value="PIMELOYL-[ACYL-CARRIER PROTEIN] METHYL ESTER ESTERASE"/>
    <property type="match status" value="1"/>
</dbReference>
<dbReference type="Gene3D" id="3.40.50.1820">
    <property type="entry name" value="alpha/beta hydrolase"/>
    <property type="match status" value="1"/>
</dbReference>
<dbReference type="AlphaFoldDB" id="A0A6G4V508"/>
<evidence type="ECO:0000313" key="3">
    <source>
        <dbReference type="Proteomes" id="UP000472335"/>
    </source>
</evidence>
<dbReference type="EMBL" id="JAAKZY010000040">
    <property type="protein sequence ID" value="NGO08924.1"/>
    <property type="molecule type" value="Genomic_DNA"/>
</dbReference>
<dbReference type="PRINTS" id="PR00111">
    <property type="entry name" value="ABHYDROLASE"/>
</dbReference>